<organism evidence="3 4">
    <name type="scientific">Sphaerobolus stellatus (strain SS14)</name>
    <dbReference type="NCBI Taxonomy" id="990650"/>
    <lineage>
        <taxon>Eukaryota</taxon>
        <taxon>Fungi</taxon>
        <taxon>Dikarya</taxon>
        <taxon>Basidiomycota</taxon>
        <taxon>Agaricomycotina</taxon>
        <taxon>Agaricomycetes</taxon>
        <taxon>Phallomycetidae</taxon>
        <taxon>Geastrales</taxon>
        <taxon>Sphaerobolaceae</taxon>
        <taxon>Sphaerobolus</taxon>
    </lineage>
</organism>
<reference evidence="3 4" key="1">
    <citation type="submission" date="2014-06" db="EMBL/GenBank/DDBJ databases">
        <title>Evolutionary Origins and Diversification of the Mycorrhizal Mutualists.</title>
        <authorList>
            <consortium name="DOE Joint Genome Institute"/>
            <consortium name="Mycorrhizal Genomics Consortium"/>
            <person name="Kohler A."/>
            <person name="Kuo A."/>
            <person name="Nagy L.G."/>
            <person name="Floudas D."/>
            <person name="Copeland A."/>
            <person name="Barry K.W."/>
            <person name="Cichocki N."/>
            <person name="Veneault-Fourrey C."/>
            <person name="LaButti K."/>
            <person name="Lindquist E.A."/>
            <person name="Lipzen A."/>
            <person name="Lundell T."/>
            <person name="Morin E."/>
            <person name="Murat C."/>
            <person name="Riley R."/>
            <person name="Ohm R."/>
            <person name="Sun H."/>
            <person name="Tunlid A."/>
            <person name="Henrissat B."/>
            <person name="Grigoriev I.V."/>
            <person name="Hibbett D.S."/>
            <person name="Martin F."/>
        </authorList>
    </citation>
    <scope>NUCLEOTIDE SEQUENCE [LARGE SCALE GENOMIC DNA]</scope>
    <source>
        <strain evidence="3 4">SS14</strain>
    </source>
</reference>
<dbReference type="AlphaFoldDB" id="A0A0C9VWL0"/>
<dbReference type="InterPro" id="IPR042098">
    <property type="entry name" value="TauD-like_sf"/>
</dbReference>
<evidence type="ECO:0000313" key="3">
    <source>
        <dbReference type="EMBL" id="KIJ43195.1"/>
    </source>
</evidence>
<keyword evidence="4" id="KW-1185">Reference proteome</keyword>
<dbReference type="GO" id="GO:0016491">
    <property type="term" value="F:oxidoreductase activity"/>
    <property type="evidence" value="ECO:0007669"/>
    <property type="project" value="UniProtKB-KW"/>
</dbReference>
<protein>
    <recommendedName>
        <fullName evidence="2">TauD/TfdA-like domain-containing protein</fullName>
    </recommendedName>
</protein>
<dbReference type="EMBL" id="KN837124">
    <property type="protein sequence ID" value="KIJ43195.1"/>
    <property type="molecule type" value="Genomic_DNA"/>
</dbReference>
<dbReference type="Gene3D" id="3.60.130.10">
    <property type="entry name" value="Clavaminate synthase-like"/>
    <property type="match status" value="1"/>
</dbReference>
<evidence type="ECO:0000259" key="2">
    <source>
        <dbReference type="Pfam" id="PF02668"/>
    </source>
</evidence>
<dbReference type="SUPFAM" id="SSF51197">
    <property type="entry name" value="Clavaminate synthase-like"/>
    <property type="match status" value="1"/>
</dbReference>
<evidence type="ECO:0000313" key="4">
    <source>
        <dbReference type="Proteomes" id="UP000054279"/>
    </source>
</evidence>
<name>A0A0C9VWL0_SPHS4</name>
<dbReference type="Proteomes" id="UP000054279">
    <property type="component" value="Unassembled WGS sequence"/>
</dbReference>
<feature type="domain" description="TauD/TfdA-like" evidence="2">
    <location>
        <begin position="106"/>
        <end position="242"/>
    </location>
</feature>
<dbReference type="PANTHER" id="PTHR10696:SF54">
    <property type="entry name" value="FAMILY OXIDOREDUCTASE, PUTATIVE (AFU_ORTHOLOGUE AFUA_4G13850)-RELATED"/>
    <property type="match status" value="1"/>
</dbReference>
<dbReference type="PANTHER" id="PTHR10696">
    <property type="entry name" value="GAMMA-BUTYROBETAINE HYDROXYLASE-RELATED"/>
    <property type="match status" value="1"/>
</dbReference>
<evidence type="ECO:0000256" key="1">
    <source>
        <dbReference type="ARBA" id="ARBA00023002"/>
    </source>
</evidence>
<keyword evidence="1" id="KW-0560">Oxidoreductase</keyword>
<dbReference type="InterPro" id="IPR050411">
    <property type="entry name" value="AlphaKG_dependent_hydroxylases"/>
</dbReference>
<proteinExistence type="predicted"/>
<sequence>MSPSQPDIDYHPNYDKSCHRTTLRLQADSSLPNIPLSAGFPENVVQTLGYISPSSFPLPTLSKALQELSTILHSGRGFFVRRTIPTEKYTTEELVLIYAGTPTQPTFLTDTGDLIALLALESAAEGGTSKLASVGRIYNELARTRPDLINVLAELWLRPLLFHTSDHIIIQWSRRNFTGFGSQKRNPSISLITEAQAEALGALHFLAEKFCVRLELKKGDIQYINSLGILHAREAFRDDEMHNMETPQALRETWNRLYAVPPED</sequence>
<dbReference type="OrthoDB" id="272271at2759"/>
<dbReference type="Pfam" id="PF02668">
    <property type="entry name" value="TauD"/>
    <property type="match status" value="1"/>
</dbReference>
<accession>A0A0C9VWL0</accession>
<dbReference type="InterPro" id="IPR003819">
    <property type="entry name" value="TauD/TfdA-like"/>
</dbReference>
<gene>
    <name evidence="3" type="ORF">M422DRAFT_60324</name>
</gene>
<dbReference type="HOGENOM" id="CLU_041041_0_0_1"/>